<evidence type="ECO:0000256" key="5">
    <source>
        <dbReference type="ARBA" id="ARBA00022840"/>
    </source>
</evidence>
<dbReference type="GO" id="GO:0008993">
    <property type="term" value="F:rhamnulokinase activity"/>
    <property type="evidence" value="ECO:0007669"/>
    <property type="project" value="InterPro"/>
</dbReference>
<dbReference type="InterPro" id="IPR018485">
    <property type="entry name" value="FGGY_C"/>
</dbReference>
<dbReference type="InterPro" id="IPR013449">
    <property type="entry name" value="Rhamnulokinase"/>
</dbReference>
<dbReference type="GO" id="GO:0004370">
    <property type="term" value="F:glycerol kinase activity"/>
    <property type="evidence" value="ECO:0007669"/>
    <property type="project" value="TreeGrafter"/>
</dbReference>
<dbReference type="EMBL" id="QSUL01000004">
    <property type="protein sequence ID" value="RGN37398.1"/>
    <property type="molecule type" value="Genomic_DNA"/>
</dbReference>
<dbReference type="Pfam" id="PF00370">
    <property type="entry name" value="FGGY_N"/>
    <property type="match status" value="1"/>
</dbReference>
<dbReference type="CDD" id="cd07771">
    <property type="entry name" value="ASKHA_NBD_FGGY_RhaB-like"/>
    <property type="match status" value="1"/>
</dbReference>
<feature type="domain" description="Carbohydrate kinase FGGY C-terminal" evidence="9">
    <location>
        <begin position="278"/>
        <end position="467"/>
    </location>
</feature>
<dbReference type="GO" id="GO:0006071">
    <property type="term" value="P:glycerol metabolic process"/>
    <property type="evidence" value="ECO:0007669"/>
    <property type="project" value="TreeGrafter"/>
</dbReference>
<dbReference type="GO" id="GO:0005829">
    <property type="term" value="C:cytosol"/>
    <property type="evidence" value="ECO:0007669"/>
    <property type="project" value="TreeGrafter"/>
</dbReference>
<evidence type="ECO:0000256" key="1">
    <source>
        <dbReference type="ARBA" id="ARBA00009156"/>
    </source>
</evidence>
<organism evidence="10 11">
    <name type="scientific">Bacteroides oleiciplenus</name>
    <dbReference type="NCBI Taxonomy" id="626931"/>
    <lineage>
        <taxon>Bacteria</taxon>
        <taxon>Pseudomonadati</taxon>
        <taxon>Bacteroidota</taxon>
        <taxon>Bacteroidia</taxon>
        <taxon>Bacteroidales</taxon>
        <taxon>Bacteroidaceae</taxon>
        <taxon>Bacteroides</taxon>
    </lineage>
</organism>
<feature type="domain" description="Carbohydrate kinase FGGY N-terminal" evidence="8">
    <location>
        <begin position="5"/>
        <end position="264"/>
    </location>
</feature>
<evidence type="ECO:0000256" key="3">
    <source>
        <dbReference type="ARBA" id="ARBA00022741"/>
    </source>
</evidence>
<dbReference type="GO" id="GO:0019301">
    <property type="term" value="P:rhamnose catabolic process"/>
    <property type="evidence" value="ECO:0007669"/>
    <property type="project" value="InterPro"/>
</dbReference>
<keyword evidence="3" id="KW-0547">Nucleotide-binding</keyword>
<comment type="similarity">
    <text evidence="1">Belongs to the FGGY kinase family.</text>
</comment>
<evidence type="ECO:0000313" key="10">
    <source>
        <dbReference type="EMBL" id="RGN37398.1"/>
    </source>
</evidence>
<keyword evidence="2" id="KW-0808">Transferase</keyword>
<sequence>MMNTYLAVDFGGGSGRVMAGSICQGTLKLEEVYRFPNRQVRIGNHVYWDFLALFDEMKNGLRQAVRKGYHIRSIGIDTWGVDFALIDKNGNLLGNPVCYRDSRTDGLPEEFFDTLETNASCMDAKVSNNHPGGSLSQHYSEAGIQVMSINTLFQLYSMKKSGDVQLEVADRLLFMPDLFSFFLTGVANNEYCIASTSELLDARSRTWNRELICRLGVPEHLFGDIVMPGTVRGRLKPEIAEEVGLTEEVDVIAVGSHDTASAVFAIPETQVDKSRCAFLSSGTWSLLGVELDEPILTEEARICGFTNEGGVGGKIRFLQNITGLWILQRLMAQWKERGEECGYDVLLSAAESADISSVIDVDDKVFQNPADMEAAIAGYCCEHQLPIPATPGEYVRCVLQSLAQRYKRAIEQLNRLLPSPVEQLNIIGGGCRNALLNRLTADALGIPVIVGPVEATAIGNILVQAMAKGETLYKLKIEN</sequence>
<dbReference type="Proteomes" id="UP000260983">
    <property type="component" value="Unassembled WGS sequence"/>
</dbReference>
<protein>
    <submittedName>
        <fullName evidence="10">Rhamnulokinase</fullName>
    </submittedName>
</protein>
<evidence type="ECO:0000256" key="6">
    <source>
        <dbReference type="ARBA" id="ARBA00023157"/>
    </source>
</evidence>
<evidence type="ECO:0000256" key="2">
    <source>
        <dbReference type="ARBA" id="ARBA00022679"/>
    </source>
</evidence>
<dbReference type="GO" id="GO:0005524">
    <property type="term" value="F:ATP binding"/>
    <property type="evidence" value="ECO:0007669"/>
    <property type="project" value="UniProtKB-KW"/>
</dbReference>
<evidence type="ECO:0000259" key="8">
    <source>
        <dbReference type="Pfam" id="PF00370"/>
    </source>
</evidence>
<dbReference type="Gene3D" id="3.30.420.40">
    <property type="match status" value="2"/>
</dbReference>
<gene>
    <name evidence="10" type="ORF">DXB65_07825</name>
</gene>
<dbReference type="PANTHER" id="PTHR10196">
    <property type="entry name" value="SUGAR KINASE"/>
    <property type="match status" value="1"/>
</dbReference>
<dbReference type="InterPro" id="IPR043129">
    <property type="entry name" value="ATPase_NBD"/>
</dbReference>
<evidence type="ECO:0000256" key="4">
    <source>
        <dbReference type="ARBA" id="ARBA00022777"/>
    </source>
</evidence>
<keyword evidence="7" id="KW-0684">Rhamnose metabolism</keyword>
<dbReference type="Pfam" id="PF02782">
    <property type="entry name" value="FGGY_C"/>
    <property type="match status" value="1"/>
</dbReference>
<keyword evidence="6" id="KW-1015">Disulfide bond</keyword>
<name>A0A3E5BII8_9BACE</name>
<dbReference type="InterPro" id="IPR018484">
    <property type="entry name" value="FGGY_N"/>
</dbReference>
<keyword evidence="5" id="KW-0067">ATP-binding</keyword>
<reference evidence="10 11" key="1">
    <citation type="submission" date="2018-08" db="EMBL/GenBank/DDBJ databases">
        <title>A genome reference for cultivated species of the human gut microbiota.</title>
        <authorList>
            <person name="Zou Y."/>
            <person name="Xue W."/>
            <person name="Luo G."/>
        </authorList>
    </citation>
    <scope>NUCLEOTIDE SEQUENCE [LARGE SCALE GENOMIC DNA]</scope>
    <source>
        <strain evidence="10 11">OM05-15BH</strain>
    </source>
</reference>
<evidence type="ECO:0000313" key="11">
    <source>
        <dbReference type="Proteomes" id="UP000260983"/>
    </source>
</evidence>
<dbReference type="SUPFAM" id="SSF53067">
    <property type="entry name" value="Actin-like ATPase domain"/>
    <property type="match status" value="2"/>
</dbReference>
<dbReference type="PANTHER" id="PTHR10196:SF93">
    <property type="entry name" value="L-RHAMNULOKINASE"/>
    <property type="match status" value="1"/>
</dbReference>
<keyword evidence="4 10" id="KW-0418">Kinase</keyword>
<accession>A0A3E5BII8</accession>
<dbReference type="AlphaFoldDB" id="A0A3E5BII8"/>
<comment type="caution">
    <text evidence="10">The sequence shown here is derived from an EMBL/GenBank/DDBJ whole genome shotgun (WGS) entry which is preliminary data.</text>
</comment>
<proteinExistence type="inferred from homology"/>
<evidence type="ECO:0000259" key="9">
    <source>
        <dbReference type="Pfam" id="PF02782"/>
    </source>
</evidence>
<evidence type="ECO:0000256" key="7">
    <source>
        <dbReference type="ARBA" id="ARBA00023308"/>
    </source>
</evidence>